<keyword evidence="1" id="KW-1133">Transmembrane helix</keyword>
<feature type="transmembrane region" description="Helical" evidence="1">
    <location>
        <begin position="26"/>
        <end position="49"/>
    </location>
</feature>
<keyword evidence="1" id="KW-0472">Membrane</keyword>
<gene>
    <name evidence="3" type="ORF">AWN73_05835</name>
</gene>
<accession>A0A2S7F5K3</accession>
<dbReference type="GO" id="GO:0004175">
    <property type="term" value="F:endopeptidase activity"/>
    <property type="evidence" value="ECO:0007669"/>
    <property type="project" value="UniProtKB-ARBA"/>
</dbReference>
<protein>
    <submittedName>
        <fullName evidence="3">CAAX protease</fullName>
    </submittedName>
</protein>
<dbReference type="PANTHER" id="PTHR36435:SF1">
    <property type="entry name" value="CAAX AMINO TERMINAL PROTEASE FAMILY PROTEIN"/>
    <property type="match status" value="1"/>
</dbReference>
<dbReference type="Pfam" id="PF02517">
    <property type="entry name" value="Rce1-like"/>
    <property type="match status" value="1"/>
</dbReference>
<feature type="transmembrane region" description="Helical" evidence="1">
    <location>
        <begin position="69"/>
        <end position="89"/>
    </location>
</feature>
<feature type="transmembrane region" description="Helical" evidence="1">
    <location>
        <begin position="188"/>
        <end position="221"/>
    </location>
</feature>
<evidence type="ECO:0000313" key="3">
    <source>
        <dbReference type="EMBL" id="PPV12055.1"/>
    </source>
</evidence>
<organism evidence="3 4">
    <name type="scientific">Clostridium butyricum</name>
    <dbReference type="NCBI Taxonomy" id="1492"/>
    <lineage>
        <taxon>Bacteria</taxon>
        <taxon>Bacillati</taxon>
        <taxon>Bacillota</taxon>
        <taxon>Clostridia</taxon>
        <taxon>Eubacteriales</taxon>
        <taxon>Clostridiaceae</taxon>
        <taxon>Clostridium</taxon>
    </lineage>
</organism>
<dbReference type="GO" id="GO:0006508">
    <property type="term" value="P:proteolysis"/>
    <property type="evidence" value="ECO:0007669"/>
    <property type="project" value="UniProtKB-KW"/>
</dbReference>
<comment type="caution">
    <text evidence="3">The sequence shown here is derived from an EMBL/GenBank/DDBJ whole genome shotgun (WGS) entry which is preliminary data.</text>
</comment>
<feature type="transmembrane region" description="Helical" evidence="1">
    <location>
        <begin position="259"/>
        <end position="277"/>
    </location>
</feature>
<dbReference type="GO" id="GO:0080120">
    <property type="term" value="P:CAAX-box protein maturation"/>
    <property type="evidence" value="ECO:0007669"/>
    <property type="project" value="UniProtKB-ARBA"/>
</dbReference>
<feature type="transmembrane region" description="Helical" evidence="1">
    <location>
        <begin position="110"/>
        <end position="131"/>
    </location>
</feature>
<keyword evidence="1" id="KW-0812">Transmembrane</keyword>
<feature type="transmembrane region" description="Helical" evidence="1">
    <location>
        <begin position="297"/>
        <end position="315"/>
    </location>
</feature>
<reference evidence="3 4" key="1">
    <citation type="submission" date="2016-01" db="EMBL/GenBank/DDBJ databases">
        <title>Characterization of the Clostridium difficile lineages that are prevalent in Hong Kong and China.</title>
        <authorList>
            <person name="Kwok J.S.-L."/>
            <person name="Lam W.-Y."/>
            <person name="Ip M."/>
            <person name="Chan T.-F."/>
            <person name="Hawkey P.M."/>
            <person name="Tsui S.K.-W."/>
        </authorList>
    </citation>
    <scope>NUCLEOTIDE SEQUENCE [LARGE SCALE GENOMIC DNA]</scope>
    <source>
        <strain evidence="3 4">300064</strain>
    </source>
</reference>
<sequence length="325" mass="37228">MDMLMKENKREEYNGKKEFNKIGLTLFIREILMFVSSIVAIIIYIIWLIVKSGDFSETMLDSVLNNILVNPYISIIPVMIGFIPVAVFIKKKMNINSILIENRRISSRKILMYFILLLGVNSLCGLFSVGMESVLNMIGYTMKDSIDMMQNLNKPSMFIYVCIIGPIIEELTYRGMVLKYLKKFDKGFAVISSGILFGFMHGNFEQIFMAIGVGILLGYLAEEYSVKLTIILHILNNTSSFMVDNFIDLLGRYNMPTDYIETGIIVLLIGILIIVAFKNSKKIKYKIIEYKPDKKQCIYFFTRFFIILILIINIFEAVQGITAIG</sequence>
<dbReference type="RefSeq" id="WP_043665309.1">
    <property type="nucleotide sequence ID" value="NZ_JSEG01000016.1"/>
</dbReference>
<dbReference type="Proteomes" id="UP000238081">
    <property type="component" value="Unassembled WGS sequence"/>
</dbReference>
<feature type="transmembrane region" description="Helical" evidence="1">
    <location>
        <begin position="157"/>
        <end position="176"/>
    </location>
</feature>
<keyword evidence="3" id="KW-0378">Hydrolase</keyword>
<keyword evidence="3" id="KW-0645">Protease</keyword>
<dbReference type="PANTHER" id="PTHR36435">
    <property type="entry name" value="SLR1288 PROTEIN"/>
    <property type="match status" value="1"/>
</dbReference>
<dbReference type="EMBL" id="LRDH01000162">
    <property type="protein sequence ID" value="PPV12055.1"/>
    <property type="molecule type" value="Genomic_DNA"/>
</dbReference>
<proteinExistence type="predicted"/>
<dbReference type="InterPro" id="IPR052710">
    <property type="entry name" value="CAAX_protease"/>
</dbReference>
<name>A0A2S7F5K3_CLOBU</name>
<dbReference type="AlphaFoldDB" id="A0A2S7F5K3"/>
<dbReference type="InterPro" id="IPR003675">
    <property type="entry name" value="Rce1/LyrA-like_dom"/>
</dbReference>
<evidence type="ECO:0000259" key="2">
    <source>
        <dbReference type="Pfam" id="PF02517"/>
    </source>
</evidence>
<evidence type="ECO:0000256" key="1">
    <source>
        <dbReference type="SAM" id="Phobius"/>
    </source>
</evidence>
<feature type="domain" description="CAAX prenyl protease 2/Lysostaphin resistance protein A-like" evidence="2">
    <location>
        <begin position="155"/>
        <end position="238"/>
    </location>
</feature>
<evidence type="ECO:0000313" key="4">
    <source>
        <dbReference type="Proteomes" id="UP000238081"/>
    </source>
</evidence>